<name>B1ZSY2_OPITP</name>
<accession>B1ZSY2</accession>
<dbReference type="RefSeq" id="WP_012375306.1">
    <property type="nucleotide sequence ID" value="NC_010571.1"/>
</dbReference>
<dbReference type="EMBL" id="CP001032">
    <property type="protein sequence ID" value="ACB75771.1"/>
    <property type="molecule type" value="Genomic_DNA"/>
</dbReference>
<feature type="compositionally biased region" description="Basic and acidic residues" evidence="1">
    <location>
        <begin position="207"/>
        <end position="217"/>
    </location>
</feature>
<dbReference type="eggNOG" id="ENOG5033V43">
    <property type="taxonomic scope" value="Bacteria"/>
</dbReference>
<dbReference type="HOGENOM" id="CLU_1064921_0_0_0"/>
<dbReference type="AlphaFoldDB" id="B1ZSY2"/>
<dbReference type="KEGG" id="ote:Oter_2489"/>
<protein>
    <submittedName>
        <fullName evidence="2">Uncharacterized protein</fullName>
    </submittedName>
</protein>
<evidence type="ECO:0000313" key="3">
    <source>
        <dbReference type="Proteomes" id="UP000007013"/>
    </source>
</evidence>
<dbReference type="Proteomes" id="UP000007013">
    <property type="component" value="Chromosome"/>
</dbReference>
<evidence type="ECO:0000313" key="2">
    <source>
        <dbReference type="EMBL" id="ACB75771.1"/>
    </source>
</evidence>
<sequence>MPKATSTLDWCIVRLGEDHNWWVAETSDPVRWDVDGLSIIDPRQLAHLIDLVDPLRDYGFDQDVMERAFILFRIERDLGSGKVRLKRTKESLFESDEKLFALPDILDEENGPYADLLDHLTRCRVKMLNDLFEFESKLTLDEVEDELREDQNSHFIEGKAVHSFEELTAILDFMPAGYESDEEQPVKSDDEDADTDDLPELDEEEEEKLKNDESLKWDEDEDEDGDDDEDGDKDKDEDDEDEDEKPDDEDEKPKRKARGKR</sequence>
<reference evidence="2 3" key="1">
    <citation type="journal article" date="2011" name="J. Bacteriol.">
        <title>Genome sequence of the verrucomicrobium Opitutus terrae PB90-1, an abundant inhabitant of rice paddy soil ecosystems.</title>
        <authorList>
            <person name="van Passel M.W."/>
            <person name="Kant R."/>
            <person name="Palva A."/>
            <person name="Copeland A."/>
            <person name="Lucas S."/>
            <person name="Lapidus A."/>
            <person name="Glavina del Rio T."/>
            <person name="Pitluck S."/>
            <person name="Goltsman E."/>
            <person name="Clum A."/>
            <person name="Sun H."/>
            <person name="Schmutz J."/>
            <person name="Larimer F.W."/>
            <person name="Land M.L."/>
            <person name="Hauser L."/>
            <person name="Kyrpides N."/>
            <person name="Mikhailova N."/>
            <person name="Richardson P.P."/>
            <person name="Janssen P.H."/>
            <person name="de Vos W.M."/>
            <person name="Smidt H."/>
        </authorList>
    </citation>
    <scope>NUCLEOTIDE SEQUENCE [LARGE SCALE GENOMIC DNA]</scope>
    <source>
        <strain evidence="3">DSM 11246 / JCM 15787 / PB90-1</strain>
    </source>
</reference>
<dbReference type="STRING" id="452637.Oter_2489"/>
<proteinExistence type="predicted"/>
<evidence type="ECO:0000256" key="1">
    <source>
        <dbReference type="SAM" id="MobiDB-lite"/>
    </source>
</evidence>
<keyword evidence="3" id="KW-1185">Reference proteome</keyword>
<dbReference type="OrthoDB" id="191468at2"/>
<feature type="region of interest" description="Disordered" evidence="1">
    <location>
        <begin position="179"/>
        <end position="261"/>
    </location>
</feature>
<organism evidence="2 3">
    <name type="scientific">Opitutus terrae (strain DSM 11246 / JCM 15787 / PB90-1)</name>
    <dbReference type="NCBI Taxonomy" id="452637"/>
    <lineage>
        <taxon>Bacteria</taxon>
        <taxon>Pseudomonadati</taxon>
        <taxon>Verrucomicrobiota</taxon>
        <taxon>Opitutia</taxon>
        <taxon>Opitutales</taxon>
        <taxon>Opitutaceae</taxon>
        <taxon>Opitutus</taxon>
    </lineage>
</organism>
<feature type="compositionally biased region" description="Acidic residues" evidence="1">
    <location>
        <begin position="179"/>
        <end position="206"/>
    </location>
</feature>
<gene>
    <name evidence="2" type="ordered locus">Oter_2489</name>
</gene>
<feature type="compositionally biased region" description="Acidic residues" evidence="1">
    <location>
        <begin position="218"/>
        <end position="250"/>
    </location>
</feature>